<accession>A0A0E3Q7N9</accession>
<evidence type="ECO:0000313" key="2">
    <source>
        <dbReference type="Proteomes" id="UP000033096"/>
    </source>
</evidence>
<dbReference type="KEGG" id="mvc:MSVAZ_2618"/>
<keyword evidence="2" id="KW-1185">Reference proteome</keyword>
<dbReference type="PATRIC" id="fig|1434123.4.peg.3207"/>
<dbReference type="AlphaFoldDB" id="A0A0E3Q7N9"/>
<reference evidence="1 2" key="1">
    <citation type="submission" date="2014-07" db="EMBL/GenBank/DDBJ databases">
        <title>Methanogenic archaea and the global carbon cycle.</title>
        <authorList>
            <person name="Henriksen J.R."/>
            <person name="Luke J."/>
            <person name="Reinhart S."/>
            <person name="Benedict M.N."/>
            <person name="Youngblut N.D."/>
            <person name="Metcalf M.E."/>
            <person name="Whitaker R.J."/>
            <person name="Metcalf W.W."/>
        </authorList>
    </citation>
    <scope>NUCLEOTIDE SEQUENCE [LARGE SCALE GENOMIC DNA]</scope>
    <source>
        <strain evidence="1 2">Z-761</strain>
    </source>
</reference>
<dbReference type="RefSeq" id="WP_048121906.1">
    <property type="nucleotide sequence ID" value="NZ_CP009520.1"/>
</dbReference>
<name>A0A0E3Q7N9_9EURY</name>
<organism evidence="1 2">
    <name type="scientific">Methanosarcina vacuolata Z-761</name>
    <dbReference type="NCBI Taxonomy" id="1434123"/>
    <lineage>
        <taxon>Archaea</taxon>
        <taxon>Methanobacteriati</taxon>
        <taxon>Methanobacteriota</taxon>
        <taxon>Stenosarchaea group</taxon>
        <taxon>Methanomicrobia</taxon>
        <taxon>Methanosarcinales</taxon>
        <taxon>Methanosarcinaceae</taxon>
        <taxon>Methanosarcina</taxon>
    </lineage>
</organism>
<sequence>MLFKDSGFKPYVRYFTTGSGKQLSSIEIEKIEDKCFTREDAGRNCLAIYKSKQAKLLKKRKMDGLNDAEYNEISVQYANISEQIA</sequence>
<dbReference type="Proteomes" id="UP000033096">
    <property type="component" value="Chromosome"/>
</dbReference>
<proteinExistence type="predicted"/>
<dbReference type="HOGENOM" id="CLU_2504940_0_0_2"/>
<protein>
    <submittedName>
        <fullName evidence="1">Uncharacterized protein</fullName>
    </submittedName>
</protein>
<dbReference type="GeneID" id="24811117"/>
<gene>
    <name evidence="1" type="ORF">MSVAZ_2618</name>
</gene>
<dbReference type="EMBL" id="CP009520">
    <property type="protein sequence ID" value="AKB44887.1"/>
    <property type="molecule type" value="Genomic_DNA"/>
</dbReference>
<evidence type="ECO:0000313" key="1">
    <source>
        <dbReference type="EMBL" id="AKB44887.1"/>
    </source>
</evidence>